<accession>A0A4P9WPN5</accession>
<proteinExistence type="predicted"/>
<dbReference type="AlphaFoldDB" id="A0A4P9WPN5"/>
<name>A0A4P9WPN5_9FUNG</name>
<evidence type="ECO:0000313" key="2">
    <source>
        <dbReference type="Proteomes" id="UP000269721"/>
    </source>
</evidence>
<sequence length="333" mass="36539">MCEAEVTECQSLLGRKQKALDKFPKEDRASSGTMLQATTASNFGRAREGCCDYPVWVSVGARKQRRRLSPLWVQERTKGNGINGVKPFSVFASGTGGRSPTTSSDIGSKDDTSNEQMWVCGIIDVAVRWSVSKGCGAHLPLQFFVTVEEETVSCFLQQAAMRYHTVTRWGQELVLTPVRLASNPICESRQSAGATDKHLSVKQKFQTMFGRTQKKQLRKAKPFLRGDRGLQHRAFYSRNGEIVNGGEQQGPRLGVSNVHPCTNAVCSAMEVTVLSPQSPGRCLDCGGGARIRLLASWMSNNAVTARLPETGLKHDALQKAVAPSVEQQICRDY</sequence>
<dbReference type="EMBL" id="KZ994326">
    <property type="protein sequence ID" value="RKO93220.1"/>
    <property type="molecule type" value="Genomic_DNA"/>
</dbReference>
<protein>
    <submittedName>
        <fullName evidence="1">Uncharacterized protein</fullName>
    </submittedName>
</protein>
<evidence type="ECO:0000313" key="1">
    <source>
        <dbReference type="EMBL" id="RKO93220.1"/>
    </source>
</evidence>
<organism evidence="1 2">
    <name type="scientific">Blyttiomyces helicus</name>
    <dbReference type="NCBI Taxonomy" id="388810"/>
    <lineage>
        <taxon>Eukaryota</taxon>
        <taxon>Fungi</taxon>
        <taxon>Fungi incertae sedis</taxon>
        <taxon>Chytridiomycota</taxon>
        <taxon>Chytridiomycota incertae sedis</taxon>
        <taxon>Chytridiomycetes</taxon>
        <taxon>Chytridiomycetes incertae sedis</taxon>
        <taxon>Blyttiomyces</taxon>
    </lineage>
</organism>
<reference evidence="2" key="1">
    <citation type="journal article" date="2018" name="Nat. Microbiol.">
        <title>Leveraging single-cell genomics to expand the fungal tree of life.</title>
        <authorList>
            <person name="Ahrendt S.R."/>
            <person name="Quandt C.A."/>
            <person name="Ciobanu D."/>
            <person name="Clum A."/>
            <person name="Salamov A."/>
            <person name="Andreopoulos B."/>
            <person name="Cheng J.F."/>
            <person name="Woyke T."/>
            <person name="Pelin A."/>
            <person name="Henrissat B."/>
            <person name="Reynolds N.K."/>
            <person name="Benny G.L."/>
            <person name="Smith M.E."/>
            <person name="James T.Y."/>
            <person name="Grigoriev I.V."/>
        </authorList>
    </citation>
    <scope>NUCLEOTIDE SEQUENCE [LARGE SCALE GENOMIC DNA]</scope>
</reference>
<keyword evidence="2" id="KW-1185">Reference proteome</keyword>
<gene>
    <name evidence="1" type="ORF">BDK51DRAFT_28876</name>
</gene>
<dbReference type="Proteomes" id="UP000269721">
    <property type="component" value="Unassembled WGS sequence"/>
</dbReference>